<dbReference type="FunFam" id="2.30.42.10:FF:000014">
    <property type="entry name" value="Segment polarity protein dishevelled homolog DVL-3"/>
    <property type="match status" value="1"/>
</dbReference>
<accession>A0A2U9BK03</accession>
<evidence type="ECO:0000256" key="6">
    <source>
        <dbReference type="PROSITE-ProRule" id="PRU00069"/>
    </source>
</evidence>
<dbReference type="Pfam" id="PF00595">
    <property type="entry name" value="PDZ"/>
    <property type="match status" value="1"/>
</dbReference>
<evidence type="ECO:0000313" key="11">
    <source>
        <dbReference type="EMBL" id="AWP04271.1"/>
    </source>
</evidence>
<dbReference type="SMART" id="SM00049">
    <property type="entry name" value="DEP"/>
    <property type="match status" value="1"/>
</dbReference>
<protein>
    <submittedName>
        <fullName evidence="11">Putative segment polarity protein dishevelled-like DVL-3-like</fullName>
    </submittedName>
</protein>
<name>A0A2U9BK03_SCOMX</name>
<feature type="compositionally biased region" description="Pro residues" evidence="7">
    <location>
        <begin position="518"/>
        <end position="528"/>
    </location>
</feature>
<reference evidence="11 12" key="1">
    <citation type="submission" date="2017-12" db="EMBL/GenBank/DDBJ databases">
        <title>Integrating genomic resources of turbot (Scophthalmus maximus) in depth evaluation of genetic and physical mapping variation across individuals.</title>
        <authorList>
            <person name="Martinez P."/>
        </authorList>
    </citation>
    <scope>NUCLEOTIDE SEQUENCE [LARGE SCALE GENOMIC DNA]</scope>
</reference>
<dbReference type="EMBL" id="CP026249">
    <property type="protein sequence ID" value="AWP04271.1"/>
    <property type="molecule type" value="Genomic_DNA"/>
</dbReference>
<dbReference type="SUPFAM" id="SSF54236">
    <property type="entry name" value="Ubiquitin-like"/>
    <property type="match status" value="1"/>
</dbReference>
<dbReference type="Pfam" id="PF00610">
    <property type="entry name" value="DEP"/>
    <property type="match status" value="1"/>
</dbReference>
<dbReference type="Gene3D" id="2.30.42.10">
    <property type="match status" value="1"/>
</dbReference>
<sequence>MGETKIIYHLDDQETPYLVKLSVPADKVTLADFKNVLKKPNHKFFFKSMDDDFGVVKEEISDDNAKLPCFNGRVVSWLVSGDGAHTDAGSVADSSEPTPPLERTGGIGDSRPPSYQSVYSGGGLWGLFSVCVMFDWACENERCHACFVWLCGRQNGLSSRAMGRGGAEYDSCSSFMSSELESTSCFDSEDDDATSRFSSSTEQSSSRLMRRHRRRRRKPKASNIDRSSSFSSITDSTMSLNIITVTLNMEKYNFLGISIVGQSNERGDGGIYIGSIMKGGAVAADGRIEPGDMLLQVNDINFENMSNDDAVRVLRDIVHKPGPITLTVAKCWDPNPRGCFALPRSEPIRPIDPAAWVSHTAAMTGVYPPYGMSPSMSTVTSTSSSISSSIPETERFDDFHLSIHSDMATVAKAMACPESGLEVRDRMWLKITIANAFIGSDVVDWLFHHVEGFSDRREARKYASNLLKAGYIRHTVNKITFSEQCYYVFGDLCGNMTHLSLHDHDGSSGGASDQDTLPPLPHPGAAPWPMPLPYQFPIPHPYELPQPFHGGPGAGSAGSQHSGSSGSNCSKNEGRKSGGSGSEPEIRSHRAPSERSVAPPSERSVRSSVSHRSANSHSIAYGPGLLTASRQSLRLAVGNAGEFFVDVM</sequence>
<keyword evidence="12" id="KW-1185">Reference proteome</keyword>
<feature type="region of interest" description="Disordered" evidence="7">
    <location>
        <begin position="87"/>
        <end position="112"/>
    </location>
</feature>
<dbReference type="CDD" id="cd06717">
    <property type="entry name" value="PDZ_Dishevelled-like"/>
    <property type="match status" value="1"/>
</dbReference>
<dbReference type="InterPro" id="IPR001158">
    <property type="entry name" value="DIX"/>
</dbReference>
<dbReference type="SMART" id="SM00021">
    <property type="entry name" value="DAX"/>
    <property type="match status" value="1"/>
</dbReference>
<evidence type="ECO:0000256" key="7">
    <source>
        <dbReference type="SAM" id="MobiDB-lite"/>
    </source>
</evidence>
<evidence type="ECO:0000313" key="12">
    <source>
        <dbReference type="Proteomes" id="UP000246464"/>
    </source>
</evidence>
<keyword evidence="3" id="KW-0217">Developmental protein</keyword>
<dbReference type="GO" id="GO:0005829">
    <property type="term" value="C:cytosol"/>
    <property type="evidence" value="ECO:0007669"/>
    <property type="project" value="TreeGrafter"/>
</dbReference>
<dbReference type="PROSITE" id="PS50841">
    <property type="entry name" value="DIX"/>
    <property type="match status" value="1"/>
</dbReference>
<dbReference type="InterPro" id="IPR008339">
    <property type="entry name" value="Dishevelled_fam"/>
</dbReference>
<dbReference type="Pfam" id="PF12316">
    <property type="entry name" value="Dsh_C"/>
    <property type="match status" value="1"/>
</dbReference>
<feature type="region of interest" description="Disordered" evidence="7">
    <location>
        <begin position="504"/>
        <end position="528"/>
    </location>
</feature>
<evidence type="ECO:0000259" key="9">
    <source>
        <dbReference type="PROSITE" id="PS50186"/>
    </source>
</evidence>
<dbReference type="GO" id="GO:0035556">
    <property type="term" value="P:intracellular signal transduction"/>
    <property type="evidence" value="ECO:0007669"/>
    <property type="project" value="InterPro"/>
</dbReference>
<dbReference type="SMART" id="SM00228">
    <property type="entry name" value="PDZ"/>
    <property type="match status" value="1"/>
</dbReference>
<dbReference type="Pfam" id="PF00778">
    <property type="entry name" value="DIX"/>
    <property type="match status" value="1"/>
</dbReference>
<dbReference type="Gene3D" id="2.40.240.130">
    <property type="match status" value="1"/>
</dbReference>
<dbReference type="InterPro" id="IPR036390">
    <property type="entry name" value="WH_DNA-bd_sf"/>
</dbReference>
<dbReference type="PRINTS" id="PR01760">
    <property type="entry name" value="DISHEVELLED"/>
</dbReference>
<dbReference type="FunFam" id="2.40.240.130:FF:000001">
    <property type="entry name" value="Segment polarity protein dishevelled homolog DVL-1"/>
    <property type="match status" value="1"/>
</dbReference>
<feature type="compositionally biased region" description="Low complexity" evidence="7">
    <location>
        <begin position="195"/>
        <end position="207"/>
    </location>
</feature>
<dbReference type="InterPro" id="IPR003351">
    <property type="entry name" value="Dishevelled_protein_dom"/>
</dbReference>
<dbReference type="InterPro" id="IPR038207">
    <property type="entry name" value="DIX_dom_sf"/>
</dbReference>
<dbReference type="PROSITE" id="PS50106">
    <property type="entry name" value="PDZ"/>
    <property type="match status" value="1"/>
</dbReference>
<dbReference type="InterPro" id="IPR001478">
    <property type="entry name" value="PDZ"/>
</dbReference>
<dbReference type="InterPro" id="IPR036034">
    <property type="entry name" value="PDZ_sf"/>
</dbReference>
<dbReference type="InterPro" id="IPR024580">
    <property type="entry name" value="Dishevelled_C-dom"/>
</dbReference>
<feature type="domain" description="PDZ" evidence="8">
    <location>
        <begin position="244"/>
        <end position="316"/>
    </location>
</feature>
<feature type="domain" description="DEP" evidence="9">
    <location>
        <begin position="417"/>
        <end position="491"/>
    </location>
</feature>
<evidence type="ECO:0000256" key="4">
    <source>
        <dbReference type="ARBA" id="ARBA00022490"/>
    </source>
</evidence>
<dbReference type="Pfam" id="PF02377">
    <property type="entry name" value="Dishevelled"/>
    <property type="match status" value="1"/>
</dbReference>
<dbReference type="Proteomes" id="UP000246464">
    <property type="component" value="Chromosome 7"/>
</dbReference>
<dbReference type="InterPro" id="IPR000591">
    <property type="entry name" value="DEP_dom"/>
</dbReference>
<dbReference type="Gene3D" id="1.10.10.10">
    <property type="entry name" value="Winged helix-like DNA-binding domain superfamily/Winged helix DNA-binding domain"/>
    <property type="match status" value="1"/>
</dbReference>
<feature type="compositionally biased region" description="Low complexity" evidence="7">
    <location>
        <begin position="222"/>
        <end position="231"/>
    </location>
</feature>
<dbReference type="AlphaFoldDB" id="A0A2U9BK03"/>
<comment type="subcellular location">
    <subcellularLocation>
        <location evidence="1">Cytoplasm</location>
    </subcellularLocation>
</comment>
<gene>
    <name evidence="11" type="ORF">SMAX5B_006440</name>
</gene>
<dbReference type="CDD" id="cd04438">
    <property type="entry name" value="DEP_dishevelled"/>
    <property type="match status" value="1"/>
</dbReference>
<dbReference type="SUPFAM" id="SSF46785">
    <property type="entry name" value="Winged helix' DNA-binding domain"/>
    <property type="match status" value="1"/>
</dbReference>
<dbReference type="STRING" id="52904.ENSSMAP00000007467"/>
<dbReference type="PANTHER" id="PTHR10878:SF6">
    <property type="entry name" value="SEGMENT POLARITY PROTEIN DISHEVELLED HOMOLOG DVL-3"/>
    <property type="match status" value="1"/>
</dbReference>
<evidence type="ECO:0000256" key="2">
    <source>
        <dbReference type="ARBA" id="ARBA00008735"/>
    </source>
</evidence>
<keyword evidence="5 6" id="KW-0879">Wnt signaling pathway</keyword>
<dbReference type="InterPro" id="IPR036388">
    <property type="entry name" value="WH-like_DNA-bd_sf"/>
</dbReference>
<evidence type="ECO:0000259" key="8">
    <source>
        <dbReference type="PROSITE" id="PS50106"/>
    </source>
</evidence>
<evidence type="ECO:0000256" key="1">
    <source>
        <dbReference type="ARBA" id="ARBA00004496"/>
    </source>
</evidence>
<dbReference type="GO" id="GO:0060070">
    <property type="term" value="P:canonical Wnt signaling pathway"/>
    <property type="evidence" value="ECO:0007669"/>
    <property type="project" value="TreeGrafter"/>
</dbReference>
<dbReference type="InterPro" id="IPR015506">
    <property type="entry name" value="Dsh/Dvl-rel"/>
</dbReference>
<feature type="compositionally biased region" description="Basic residues" evidence="7">
    <location>
        <begin position="208"/>
        <end position="220"/>
    </location>
</feature>
<keyword evidence="4" id="KW-0963">Cytoplasm</keyword>
<feature type="region of interest" description="Disordered" evidence="7">
    <location>
        <begin position="185"/>
        <end position="231"/>
    </location>
</feature>
<feature type="compositionally biased region" description="Low complexity" evidence="7">
    <location>
        <begin position="595"/>
        <end position="618"/>
    </location>
</feature>
<organism evidence="11 12">
    <name type="scientific">Scophthalmus maximus</name>
    <name type="common">Turbot</name>
    <name type="synonym">Psetta maxima</name>
    <dbReference type="NCBI Taxonomy" id="52904"/>
    <lineage>
        <taxon>Eukaryota</taxon>
        <taxon>Metazoa</taxon>
        <taxon>Chordata</taxon>
        <taxon>Craniata</taxon>
        <taxon>Vertebrata</taxon>
        <taxon>Euteleostomi</taxon>
        <taxon>Actinopterygii</taxon>
        <taxon>Neopterygii</taxon>
        <taxon>Teleostei</taxon>
        <taxon>Neoteleostei</taxon>
        <taxon>Acanthomorphata</taxon>
        <taxon>Carangaria</taxon>
        <taxon>Pleuronectiformes</taxon>
        <taxon>Pleuronectoidei</taxon>
        <taxon>Scophthalmidae</taxon>
        <taxon>Scophthalmus</taxon>
    </lineage>
</organism>
<evidence type="ECO:0000256" key="5">
    <source>
        <dbReference type="ARBA" id="ARBA00022687"/>
    </source>
</evidence>
<proteinExistence type="inferred from homology"/>
<dbReference type="SUPFAM" id="SSF50156">
    <property type="entry name" value="PDZ domain-like"/>
    <property type="match status" value="1"/>
</dbReference>
<comment type="similarity">
    <text evidence="2">Belongs to the DSH family.</text>
</comment>
<feature type="region of interest" description="Disordered" evidence="7">
    <location>
        <begin position="541"/>
        <end position="621"/>
    </location>
</feature>
<dbReference type="PANTHER" id="PTHR10878">
    <property type="entry name" value="SEGMENT POLARITY PROTEIN DISHEVELLED"/>
    <property type="match status" value="1"/>
</dbReference>
<dbReference type="InterPro" id="IPR029071">
    <property type="entry name" value="Ubiquitin-like_domsf"/>
</dbReference>
<evidence type="ECO:0000256" key="3">
    <source>
        <dbReference type="ARBA" id="ARBA00022473"/>
    </source>
</evidence>
<evidence type="ECO:0000259" key="10">
    <source>
        <dbReference type="PROSITE" id="PS50841"/>
    </source>
</evidence>
<feature type="compositionally biased region" description="Low complexity" evidence="7">
    <location>
        <begin position="557"/>
        <end position="570"/>
    </location>
</feature>
<dbReference type="GO" id="GO:0005109">
    <property type="term" value="F:frizzled binding"/>
    <property type="evidence" value="ECO:0007669"/>
    <property type="project" value="TreeGrafter"/>
</dbReference>
<dbReference type="PROSITE" id="PS50186">
    <property type="entry name" value="DEP"/>
    <property type="match status" value="1"/>
</dbReference>
<feature type="compositionally biased region" description="Basic and acidic residues" evidence="7">
    <location>
        <begin position="584"/>
        <end position="593"/>
    </location>
</feature>
<dbReference type="FunFam" id="1.10.10.10:FF:000040">
    <property type="entry name" value="segment polarity protein dishevelled homolog DVL-3"/>
    <property type="match status" value="1"/>
</dbReference>
<feature type="domain" description="DIX" evidence="10">
    <location>
        <begin position="1"/>
        <end position="82"/>
    </location>
</feature>